<keyword evidence="4" id="KW-0408">Iron</keyword>
<dbReference type="Gene3D" id="3.90.45.10">
    <property type="entry name" value="Peptide deformylase"/>
    <property type="match status" value="1"/>
</dbReference>
<comment type="cofactor">
    <cofactor evidence="4">
        <name>Fe(2+)</name>
        <dbReference type="ChEBI" id="CHEBI:29033"/>
    </cofactor>
    <text evidence="4">Binds 1 Fe(2+) ion.</text>
</comment>
<keyword evidence="4" id="KW-0648">Protein biosynthesis</keyword>
<reference evidence="5" key="2">
    <citation type="submission" date="2021-09" db="EMBL/GenBank/DDBJ databases">
        <authorList>
            <person name="Gilroy R."/>
        </authorList>
    </citation>
    <scope>NUCLEOTIDE SEQUENCE</scope>
    <source>
        <strain evidence="5">CHK121-7720</strain>
    </source>
</reference>
<keyword evidence="3 4" id="KW-0378">Hydrolase</keyword>
<organism evidence="5 6">
    <name type="scientific">Barnesiella viscericola</name>
    <dbReference type="NCBI Taxonomy" id="397865"/>
    <lineage>
        <taxon>Bacteria</taxon>
        <taxon>Pseudomonadati</taxon>
        <taxon>Bacteroidota</taxon>
        <taxon>Bacteroidia</taxon>
        <taxon>Bacteroidales</taxon>
        <taxon>Barnesiellaceae</taxon>
        <taxon>Barnesiella</taxon>
    </lineage>
</organism>
<protein>
    <recommendedName>
        <fullName evidence="4">Peptide deformylase</fullName>
        <shortName evidence="4">PDF</shortName>
        <ecNumber evidence="4">3.5.1.88</ecNumber>
    </recommendedName>
    <alternativeName>
        <fullName evidence="4">Polypeptide deformylase</fullName>
    </alternativeName>
</protein>
<dbReference type="Pfam" id="PF01327">
    <property type="entry name" value="Pep_deformylase"/>
    <property type="match status" value="1"/>
</dbReference>
<dbReference type="PIRSF" id="PIRSF004749">
    <property type="entry name" value="Pep_def"/>
    <property type="match status" value="1"/>
</dbReference>
<evidence type="ECO:0000256" key="4">
    <source>
        <dbReference type="HAMAP-Rule" id="MF_00163"/>
    </source>
</evidence>
<accession>A0A921SV52</accession>
<keyword evidence="2 4" id="KW-0479">Metal-binding</keyword>
<dbReference type="Proteomes" id="UP000757103">
    <property type="component" value="Unassembled WGS sequence"/>
</dbReference>
<sequence length="188" mass="21457">MVLPVYLYGHPVIRKETEGIDASYPQLKELIANMYETMYATDGIGLAAPQIGLSIRVIVIDASSMAEYFPDCEGKKLTLINPELEVLEDGRKETREEGCLSLPGIHEPVPRIEKIHLKWLDEDFVAHDEVIEGYLSRVVQHEYDHLEGKVFIDRISPIRKQLIKSKLVNIIKGRVRCDYRVKATPTKK</sequence>
<evidence type="ECO:0000256" key="2">
    <source>
        <dbReference type="ARBA" id="ARBA00022723"/>
    </source>
</evidence>
<comment type="function">
    <text evidence="4">Removes the formyl group from the N-terminal Met of newly synthesized proteins. Requires at least a dipeptide for an efficient rate of reaction. N-terminal L-methionine is a prerequisite for activity but the enzyme has broad specificity at other positions.</text>
</comment>
<dbReference type="EC" id="3.5.1.88" evidence="4"/>
<dbReference type="GO" id="GO:0042586">
    <property type="term" value="F:peptide deformylase activity"/>
    <property type="evidence" value="ECO:0007669"/>
    <property type="project" value="UniProtKB-UniRule"/>
</dbReference>
<evidence type="ECO:0000313" key="5">
    <source>
        <dbReference type="EMBL" id="HJG89645.1"/>
    </source>
</evidence>
<proteinExistence type="inferred from homology"/>
<feature type="binding site" evidence="4">
    <location>
        <position position="141"/>
    </location>
    <ligand>
        <name>Fe cation</name>
        <dbReference type="ChEBI" id="CHEBI:24875"/>
    </ligand>
</feature>
<dbReference type="RefSeq" id="WP_273306720.1">
    <property type="nucleotide sequence ID" value="NZ_DYUD01000025.1"/>
</dbReference>
<dbReference type="PANTHER" id="PTHR10458:SF22">
    <property type="entry name" value="PEPTIDE DEFORMYLASE"/>
    <property type="match status" value="1"/>
</dbReference>
<dbReference type="GO" id="GO:0006412">
    <property type="term" value="P:translation"/>
    <property type="evidence" value="ECO:0007669"/>
    <property type="project" value="UniProtKB-UniRule"/>
</dbReference>
<feature type="active site" evidence="4">
    <location>
        <position position="142"/>
    </location>
</feature>
<dbReference type="SUPFAM" id="SSF56420">
    <property type="entry name" value="Peptide deformylase"/>
    <property type="match status" value="1"/>
</dbReference>
<dbReference type="InterPro" id="IPR036821">
    <property type="entry name" value="Peptide_deformylase_sf"/>
</dbReference>
<dbReference type="NCBIfam" id="TIGR00079">
    <property type="entry name" value="pept_deformyl"/>
    <property type="match status" value="1"/>
</dbReference>
<dbReference type="NCBIfam" id="NF001159">
    <property type="entry name" value="PRK00150.1-3"/>
    <property type="match status" value="1"/>
</dbReference>
<evidence type="ECO:0000256" key="1">
    <source>
        <dbReference type="ARBA" id="ARBA00010759"/>
    </source>
</evidence>
<gene>
    <name evidence="4 5" type="primary">def</name>
    <name evidence="5" type="ORF">K8U91_09300</name>
</gene>
<dbReference type="EMBL" id="DYUD01000025">
    <property type="protein sequence ID" value="HJG89645.1"/>
    <property type="molecule type" value="Genomic_DNA"/>
</dbReference>
<dbReference type="AlphaFoldDB" id="A0A921SV52"/>
<dbReference type="HAMAP" id="MF_00163">
    <property type="entry name" value="Pep_deformylase"/>
    <property type="match status" value="1"/>
</dbReference>
<comment type="caution">
    <text evidence="5">The sequence shown here is derived from an EMBL/GenBank/DDBJ whole genome shotgun (WGS) entry which is preliminary data.</text>
</comment>
<dbReference type="CDD" id="cd00487">
    <property type="entry name" value="Pep_deformylase"/>
    <property type="match status" value="1"/>
</dbReference>
<reference evidence="5" key="1">
    <citation type="journal article" date="2021" name="PeerJ">
        <title>Extensive microbial diversity within the chicken gut microbiome revealed by metagenomics and culture.</title>
        <authorList>
            <person name="Gilroy R."/>
            <person name="Ravi A."/>
            <person name="Getino M."/>
            <person name="Pursley I."/>
            <person name="Horton D.L."/>
            <person name="Alikhan N.F."/>
            <person name="Baker D."/>
            <person name="Gharbi K."/>
            <person name="Hall N."/>
            <person name="Watson M."/>
            <person name="Adriaenssens E.M."/>
            <person name="Foster-Nyarko E."/>
            <person name="Jarju S."/>
            <person name="Secka A."/>
            <person name="Antonio M."/>
            <person name="Oren A."/>
            <person name="Chaudhuri R.R."/>
            <person name="La Ragione R."/>
            <person name="Hildebrand F."/>
            <person name="Pallen M.J."/>
        </authorList>
    </citation>
    <scope>NUCLEOTIDE SEQUENCE</scope>
    <source>
        <strain evidence="5">CHK121-7720</strain>
    </source>
</reference>
<comment type="catalytic activity">
    <reaction evidence="4">
        <text>N-terminal N-formyl-L-methionyl-[peptide] + H2O = N-terminal L-methionyl-[peptide] + formate</text>
        <dbReference type="Rhea" id="RHEA:24420"/>
        <dbReference type="Rhea" id="RHEA-COMP:10639"/>
        <dbReference type="Rhea" id="RHEA-COMP:10640"/>
        <dbReference type="ChEBI" id="CHEBI:15377"/>
        <dbReference type="ChEBI" id="CHEBI:15740"/>
        <dbReference type="ChEBI" id="CHEBI:49298"/>
        <dbReference type="ChEBI" id="CHEBI:64731"/>
        <dbReference type="EC" id="3.5.1.88"/>
    </reaction>
</comment>
<dbReference type="PRINTS" id="PR01576">
    <property type="entry name" value="PDEFORMYLASE"/>
</dbReference>
<evidence type="ECO:0000313" key="6">
    <source>
        <dbReference type="Proteomes" id="UP000757103"/>
    </source>
</evidence>
<dbReference type="GO" id="GO:0046872">
    <property type="term" value="F:metal ion binding"/>
    <property type="evidence" value="ECO:0007669"/>
    <property type="project" value="UniProtKB-KW"/>
</dbReference>
<feature type="binding site" evidence="4">
    <location>
        <position position="99"/>
    </location>
    <ligand>
        <name>Fe cation</name>
        <dbReference type="ChEBI" id="CHEBI:24875"/>
    </ligand>
</feature>
<evidence type="ECO:0000256" key="3">
    <source>
        <dbReference type="ARBA" id="ARBA00022801"/>
    </source>
</evidence>
<dbReference type="PANTHER" id="PTHR10458">
    <property type="entry name" value="PEPTIDE DEFORMYLASE"/>
    <property type="match status" value="1"/>
</dbReference>
<feature type="binding site" evidence="4">
    <location>
        <position position="145"/>
    </location>
    <ligand>
        <name>Fe cation</name>
        <dbReference type="ChEBI" id="CHEBI:24875"/>
    </ligand>
</feature>
<comment type="similarity">
    <text evidence="1 4">Belongs to the polypeptide deformylase family.</text>
</comment>
<name>A0A921SV52_9BACT</name>
<dbReference type="InterPro" id="IPR023635">
    <property type="entry name" value="Peptide_deformylase"/>
</dbReference>